<dbReference type="EMBL" id="OGUS01000139">
    <property type="protein sequence ID" value="SPC20721.1"/>
    <property type="molecule type" value="Genomic_DNA"/>
</dbReference>
<dbReference type="Proteomes" id="UP000256862">
    <property type="component" value="Plasmid CO2235_mp"/>
</dbReference>
<organism evidence="1">
    <name type="scientific">Cupriavidus oxalaticus</name>
    <dbReference type="NCBI Taxonomy" id="96344"/>
    <lineage>
        <taxon>Bacteria</taxon>
        <taxon>Pseudomonadati</taxon>
        <taxon>Pseudomonadota</taxon>
        <taxon>Betaproteobacteria</taxon>
        <taxon>Burkholderiales</taxon>
        <taxon>Burkholderiaceae</taxon>
        <taxon>Cupriavidus</taxon>
    </lineage>
</organism>
<protein>
    <submittedName>
        <fullName evidence="1">Uncharacterized protein</fullName>
    </submittedName>
</protein>
<comment type="caution">
    <text evidence="1">The sequence shown here is derived from an EMBL/GenBank/DDBJ whole genome shotgun (WGS) entry which is preliminary data.</text>
</comment>
<name>A0A375GFG8_9BURK</name>
<sequence length="206" mass="22952">MPPGAWAARFLGNRSMLRRHQDQVPPHRTSRRTRAVGVWCLGDSWASASPCCSGWRSWRSWSGSRPTSWSRRHGGCPCYGNGIAGAIDSGFSCVRRQRSQVLFCEAGVRLPKLAWSADTRLRCPTCRRWVHPVETGDWALPQATLLPQRPHRDDHGCYRFSVLPAKRSILLVGPETTSKSPGWIKVVAVACSNSSFVRLMPTTVTP</sequence>
<evidence type="ECO:0000313" key="1">
    <source>
        <dbReference type="EMBL" id="SPC20721.1"/>
    </source>
</evidence>
<gene>
    <name evidence="1" type="ORF">CO2235_MP40077</name>
</gene>
<accession>A0A375GFG8</accession>
<dbReference type="AlphaFoldDB" id="A0A375GFG8"/>
<reference evidence="1" key="1">
    <citation type="submission" date="2018-01" db="EMBL/GenBank/DDBJ databases">
        <authorList>
            <person name="Clerissi C."/>
        </authorList>
    </citation>
    <scope>NUCLEOTIDE SEQUENCE</scope>
    <source>
        <strain evidence="1">Cupriavidus oxalaticus LMG 2235</strain>
    </source>
</reference>
<proteinExistence type="predicted"/>